<organism evidence="2 3">
    <name type="scientific">Bradyrhizobium lablabi</name>
    <dbReference type="NCBI Taxonomy" id="722472"/>
    <lineage>
        <taxon>Bacteria</taxon>
        <taxon>Pseudomonadati</taxon>
        <taxon>Pseudomonadota</taxon>
        <taxon>Alphaproteobacteria</taxon>
        <taxon>Hyphomicrobiales</taxon>
        <taxon>Nitrobacteraceae</taxon>
        <taxon>Bradyrhizobium</taxon>
    </lineage>
</organism>
<protein>
    <recommendedName>
        <fullName evidence="1">Helix-turn-helix domain-containing protein</fullName>
    </recommendedName>
</protein>
<name>A0A0R3MS24_9BRAD</name>
<accession>A0A0R3MS24</accession>
<proteinExistence type="predicted"/>
<evidence type="ECO:0000259" key="1">
    <source>
        <dbReference type="Pfam" id="PF12728"/>
    </source>
</evidence>
<reference evidence="2 3" key="1">
    <citation type="submission" date="2014-03" db="EMBL/GenBank/DDBJ databases">
        <title>Bradyrhizobium valentinum sp. nov., isolated from effective nodules of Lupinus mariae-josephae, a lupine endemic of basic-lime soils in Eastern Spain.</title>
        <authorList>
            <person name="Duran D."/>
            <person name="Rey L."/>
            <person name="Navarro A."/>
            <person name="Busquets A."/>
            <person name="Imperial J."/>
            <person name="Ruiz-Argueso T."/>
        </authorList>
    </citation>
    <scope>NUCLEOTIDE SEQUENCE [LARGE SCALE GENOMIC DNA]</scope>
    <source>
        <strain evidence="2 3">CCBAU 23086</strain>
    </source>
</reference>
<dbReference type="InterPro" id="IPR041657">
    <property type="entry name" value="HTH_17"/>
</dbReference>
<dbReference type="OrthoDB" id="8250898at2"/>
<dbReference type="GO" id="GO:0003677">
    <property type="term" value="F:DNA binding"/>
    <property type="evidence" value="ECO:0007669"/>
    <property type="project" value="InterPro"/>
</dbReference>
<dbReference type="Proteomes" id="UP000051660">
    <property type="component" value="Unassembled WGS sequence"/>
</dbReference>
<dbReference type="RefSeq" id="WP_057859457.1">
    <property type="nucleotide sequence ID" value="NZ_LLYB01000072.1"/>
</dbReference>
<dbReference type="InterPro" id="IPR010093">
    <property type="entry name" value="SinI_DNA-bd"/>
</dbReference>
<evidence type="ECO:0000313" key="2">
    <source>
        <dbReference type="EMBL" id="KRR22641.1"/>
    </source>
</evidence>
<dbReference type="EMBL" id="LLYB01000072">
    <property type="protein sequence ID" value="KRR22641.1"/>
    <property type="molecule type" value="Genomic_DNA"/>
</dbReference>
<dbReference type="Pfam" id="PF12728">
    <property type="entry name" value="HTH_17"/>
    <property type="match status" value="1"/>
</dbReference>
<sequence length="76" mass="8526">MSNPVAAISLEAPLVASPNQAMRILQVSRRKLYELINADELRSYTEGKARRITVESIDAYIKRRLAAEAQRRGRAA</sequence>
<evidence type="ECO:0000313" key="3">
    <source>
        <dbReference type="Proteomes" id="UP000051660"/>
    </source>
</evidence>
<gene>
    <name evidence="2" type="ORF">CQ14_31015</name>
</gene>
<feature type="domain" description="Helix-turn-helix" evidence="1">
    <location>
        <begin position="17"/>
        <end position="64"/>
    </location>
</feature>
<comment type="caution">
    <text evidence="2">The sequence shown here is derived from an EMBL/GenBank/DDBJ whole genome shotgun (WGS) entry which is preliminary data.</text>
</comment>
<dbReference type="NCBIfam" id="TIGR01764">
    <property type="entry name" value="excise"/>
    <property type="match status" value="1"/>
</dbReference>
<dbReference type="AlphaFoldDB" id="A0A0R3MS24"/>